<evidence type="ECO:0000313" key="3">
    <source>
        <dbReference type="Proteomes" id="UP001595556"/>
    </source>
</evidence>
<comment type="caution">
    <text evidence="2">The sequence shown here is derived from an EMBL/GenBank/DDBJ whole genome shotgun (WGS) entry which is preliminary data.</text>
</comment>
<keyword evidence="2" id="KW-0378">Hydrolase</keyword>
<evidence type="ECO:0000259" key="1">
    <source>
        <dbReference type="SMART" id="SM00507"/>
    </source>
</evidence>
<dbReference type="SMART" id="SM00507">
    <property type="entry name" value="HNHc"/>
    <property type="match status" value="1"/>
</dbReference>
<gene>
    <name evidence="2" type="ORF">ACFOEN_12250</name>
</gene>
<proteinExistence type="predicted"/>
<keyword evidence="3" id="KW-1185">Reference proteome</keyword>
<dbReference type="PANTHER" id="PTHR33877">
    <property type="entry name" value="SLL1193 PROTEIN"/>
    <property type="match status" value="1"/>
</dbReference>
<feature type="domain" description="HNH nuclease" evidence="1">
    <location>
        <begin position="79"/>
        <end position="132"/>
    </location>
</feature>
<keyword evidence="2" id="KW-0540">Nuclease</keyword>
<protein>
    <submittedName>
        <fullName evidence="2">HNH endonuclease</fullName>
    </submittedName>
</protein>
<dbReference type="InterPro" id="IPR052892">
    <property type="entry name" value="NA-targeting_endonuclease"/>
</dbReference>
<keyword evidence="2" id="KW-0255">Endonuclease</keyword>
<name>A0ABV7H6J9_9BURK</name>
<dbReference type="Gene3D" id="1.10.30.50">
    <property type="match status" value="1"/>
</dbReference>
<dbReference type="CDD" id="cd00085">
    <property type="entry name" value="HNHc"/>
    <property type="match status" value="1"/>
</dbReference>
<dbReference type="Proteomes" id="UP001595556">
    <property type="component" value="Unassembled WGS sequence"/>
</dbReference>
<reference evidence="3" key="1">
    <citation type="journal article" date="2019" name="Int. J. Syst. Evol. Microbiol.">
        <title>The Global Catalogue of Microorganisms (GCM) 10K type strain sequencing project: providing services to taxonomists for standard genome sequencing and annotation.</title>
        <authorList>
            <consortium name="The Broad Institute Genomics Platform"/>
            <consortium name="The Broad Institute Genome Sequencing Center for Infectious Disease"/>
            <person name="Wu L."/>
            <person name="Ma J."/>
        </authorList>
    </citation>
    <scope>NUCLEOTIDE SEQUENCE [LARGE SCALE GENOMIC DNA]</scope>
    <source>
        <strain evidence="3">KCTC 52168</strain>
    </source>
</reference>
<evidence type="ECO:0000313" key="2">
    <source>
        <dbReference type="EMBL" id="MFC3148393.1"/>
    </source>
</evidence>
<dbReference type="EMBL" id="JBHRTI010000007">
    <property type="protein sequence ID" value="MFC3148393.1"/>
    <property type="molecule type" value="Genomic_DNA"/>
</dbReference>
<dbReference type="RefSeq" id="WP_377304331.1">
    <property type="nucleotide sequence ID" value="NZ_CP180191.1"/>
</dbReference>
<dbReference type="InterPro" id="IPR029471">
    <property type="entry name" value="HNH_5"/>
</dbReference>
<organism evidence="2 3">
    <name type="scientific">Piscinibacterium candidicorallinum</name>
    <dbReference type="NCBI Taxonomy" id="1793872"/>
    <lineage>
        <taxon>Bacteria</taxon>
        <taxon>Pseudomonadati</taxon>
        <taxon>Pseudomonadota</taxon>
        <taxon>Betaproteobacteria</taxon>
        <taxon>Burkholderiales</taxon>
        <taxon>Piscinibacterium</taxon>
    </lineage>
</organism>
<dbReference type="InterPro" id="IPR003615">
    <property type="entry name" value="HNH_nuc"/>
</dbReference>
<dbReference type="PANTHER" id="PTHR33877:SF2">
    <property type="entry name" value="OS07G0170200 PROTEIN"/>
    <property type="match status" value="1"/>
</dbReference>
<sequence>MSHILIVDSVGQPVRWAGMPRAARYYAADKVITELGENLFSLSGGFNRASQRISELVFSSIVMVRGRHRVSHDYAHVGLTRERLFLRDRFMCAYCGSRFEERQLTVEHIQPVSRGGRHSWMNVVTACRGCNHRKGNRTPEEAGMSLLYVPYRVCRNEGFILSNRNILADQMAFLSASLPRYSRWSPHAGS</sequence>
<dbReference type="GO" id="GO:0004519">
    <property type="term" value="F:endonuclease activity"/>
    <property type="evidence" value="ECO:0007669"/>
    <property type="project" value="UniProtKB-KW"/>
</dbReference>
<dbReference type="Pfam" id="PF14279">
    <property type="entry name" value="HNH_5"/>
    <property type="match status" value="1"/>
</dbReference>
<accession>A0ABV7H6J9</accession>